<sequence>MSPADFPTFGLEHNAYLIGCIFFWLFIPIVGKKYLNQSQRLGMVIFLAVITVFQDIIFDFFQLYINDFDLTKDLPLHMCGLSLFLTAYALWTKNQTAFELSYFWGLAGAFQSIITPDPTRWPYGDISIFWNYLSHGLIILNVFWLIWVEGMRCRKGSLLNVWLVTSGFIFIMGIVNKIIGEGANYWFICEKPGGDSPFLVGEWPYYLITFSVGAFAVMGLIYLPMWIVVDRAQKGRLTSTDPM</sequence>
<evidence type="ECO:0008006" key="3">
    <source>
        <dbReference type="Google" id="ProtNLM"/>
    </source>
</evidence>
<dbReference type="AlphaFoldDB" id="A0A381WVJ6"/>
<organism evidence="2">
    <name type="scientific">marine metagenome</name>
    <dbReference type="NCBI Taxonomy" id="408172"/>
    <lineage>
        <taxon>unclassified sequences</taxon>
        <taxon>metagenomes</taxon>
        <taxon>ecological metagenomes</taxon>
    </lineage>
</organism>
<evidence type="ECO:0000313" key="2">
    <source>
        <dbReference type="EMBL" id="SVA56524.1"/>
    </source>
</evidence>
<dbReference type="InterPro" id="IPR011737">
    <property type="entry name" value="CHP02206_TP0381"/>
</dbReference>
<feature type="transmembrane region" description="Helical" evidence="1">
    <location>
        <begin position="43"/>
        <end position="62"/>
    </location>
</feature>
<keyword evidence="1" id="KW-1133">Transmembrane helix</keyword>
<reference evidence="2" key="1">
    <citation type="submission" date="2018-05" db="EMBL/GenBank/DDBJ databases">
        <authorList>
            <person name="Lanie J.A."/>
            <person name="Ng W.-L."/>
            <person name="Kazmierczak K.M."/>
            <person name="Andrzejewski T.M."/>
            <person name="Davidsen T.M."/>
            <person name="Wayne K.J."/>
            <person name="Tettelin H."/>
            <person name="Glass J.I."/>
            <person name="Rusch D."/>
            <person name="Podicherti R."/>
            <person name="Tsui H.-C.T."/>
            <person name="Winkler M.E."/>
        </authorList>
    </citation>
    <scope>NUCLEOTIDE SEQUENCE</scope>
</reference>
<protein>
    <recommendedName>
        <fullName evidence="3">TIGR02206 family membrane protein</fullName>
    </recommendedName>
</protein>
<feature type="transmembrane region" description="Helical" evidence="1">
    <location>
        <begin position="74"/>
        <end position="91"/>
    </location>
</feature>
<feature type="transmembrane region" description="Helical" evidence="1">
    <location>
        <begin position="205"/>
        <end position="229"/>
    </location>
</feature>
<feature type="transmembrane region" description="Helical" evidence="1">
    <location>
        <begin position="98"/>
        <end position="116"/>
    </location>
</feature>
<name>A0A381WVJ6_9ZZZZ</name>
<evidence type="ECO:0000256" key="1">
    <source>
        <dbReference type="SAM" id="Phobius"/>
    </source>
</evidence>
<dbReference type="NCBIfam" id="TIGR02206">
    <property type="entry name" value="intg_mem_TP0381"/>
    <property type="match status" value="1"/>
</dbReference>
<keyword evidence="1" id="KW-0472">Membrane</keyword>
<feature type="transmembrane region" description="Helical" evidence="1">
    <location>
        <begin position="15"/>
        <end position="31"/>
    </location>
</feature>
<feature type="transmembrane region" description="Helical" evidence="1">
    <location>
        <begin position="128"/>
        <end position="147"/>
    </location>
</feature>
<feature type="transmembrane region" description="Helical" evidence="1">
    <location>
        <begin position="159"/>
        <end position="179"/>
    </location>
</feature>
<accession>A0A381WVJ6</accession>
<dbReference type="EMBL" id="UINC01013026">
    <property type="protein sequence ID" value="SVA56524.1"/>
    <property type="molecule type" value="Genomic_DNA"/>
</dbReference>
<proteinExistence type="predicted"/>
<dbReference type="Pfam" id="PF14808">
    <property type="entry name" value="TMEM164"/>
    <property type="match status" value="1"/>
</dbReference>
<gene>
    <name evidence="2" type="ORF">METZ01_LOCUS109378</name>
</gene>
<keyword evidence="1" id="KW-0812">Transmembrane</keyword>